<sequence>MRLRTYGGFSLQLNDRSNNKTDSINRLENPRMSLLGKPINYRSNRRDVRYRKLQAKLYNFLERPTGKYATLYHVLVFAIVFLCLGLSVFSTIEGHEYEVYVEATLFYLEIVIVLWFGIEFLVRLWSSGCRSRYQGCIGRLRFMKSPFCIIVSSENKANGNKSTCNIIQYKLEYHVKFHVITVCASVVVLSGPNGQLFAASALRGLRFFQILRMVRMDRRGGTWKLLGSVVYAHRQELITTIYIGFLGLVFSSFVIYIVEKDHNDDFKSFADALWWGVITLCTVGYGDAVPKSWKGKIIASCCALLGISFFALPAGILGSGFALKVQQQQRQKHMIRRRVPAATLIQCLWRCYAADENSSSEATWKIHQIPQRSPPPFKNNTSFVTRFNTLRRGRSSAHPYSPAASYSSNKLHPANSSNDNLSTNEEPSHELHRDSSDSRLGKKSSDASRVNSRNISRNTSLNPSRNPSRAASPIVNMNSDDAFLPIMLCNLLQKEFSGHKSPARGGRGSRKGRKGEEEEDGDFDDDDDVSLQPITLTRQHRGAIRAVRKIKYMLARRKFKEAFKFLQCRLDQILGRQGSKGKDVYDSKQSLASRIVKTERQVDDIEDKLERLIQMYEDDRKKFAQIPYASPHAPPCTPCPSSPSPPFQHMPTNNLQQQHVNRPKPILLDSTQSVNIDSPTSYSKFGFNSNHYNDVNSGNNGTNPHITSSFSSSNNLNRATISKPIMKKRVTLSSIPVEYMKPREYGRIEKVESFCSSNSSVMIPPSVRIEGCTPPSDSSIEMNEHDAYTFTETRDSIDSTANDYHPKQQPSSSEVNTSDSHHSEVGSGGVTSEIVVSPLDLTCSCLCLSPRYRSSSIYNIPSVVIDNEDKSSNVRPSTSSRPVRRTASSPAKEYGGLSNMSNMKNLP</sequence>
<feature type="compositionally biased region" description="Low complexity" evidence="6">
    <location>
        <begin position="873"/>
        <end position="891"/>
    </location>
</feature>
<feature type="compositionally biased region" description="Polar residues" evidence="6">
    <location>
        <begin position="898"/>
        <end position="907"/>
    </location>
</feature>
<dbReference type="GO" id="GO:0008076">
    <property type="term" value="C:voltage-gated potassium channel complex"/>
    <property type="evidence" value="ECO:0007669"/>
    <property type="project" value="TreeGrafter"/>
</dbReference>
<feature type="compositionally biased region" description="Polar residues" evidence="6">
    <location>
        <begin position="447"/>
        <end position="473"/>
    </location>
</feature>
<evidence type="ECO:0000259" key="8">
    <source>
        <dbReference type="Pfam" id="PF00520"/>
    </source>
</evidence>
<dbReference type="PRINTS" id="PR00169">
    <property type="entry name" value="KCHANNEL"/>
</dbReference>
<feature type="transmembrane region" description="Helical" evidence="7">
    <location>
        <begin position="297"/>
        <end position="323"/>
    </location>
</feature>
<evidence type="ECO:0000256" key="7">
    <source>
        <dbReference type="SAM" id="Phobius"/>
    </source>
</evidence>
<feature type="domain" description="Ion transport" evidence="8">
    <location>
        <begin position="74"/>
        <end position="328"/>
    </location>
</feature>
<evidence type="ECO:0000256" key="1">
    <source>
        <dbReference type="ARBA" id="ARBA00004141"/>
    </source>
</evidence>
<accession>A0A7R8CTA1</accession>
<gene>
    <name evidence="9" type="ORF">LSAA_7276</name>
</gene>
<keyword evidence="5" id="KW-0175">Coiled coil</keyword>
<dbReference type="OrthoDB" id="8879391at2759"/>
<dbReference type="PANTHER" id="PTHR47735">
    <property type="entry name" value="POTASSIUM VOLTAGE-GATED CHANNEL SUBFAMILY KQT MEMBER 4"/>
    <property type="match status" value="1"/>
</dbReference>
<keyword evidence="10" id="KW-1185">Reference proteome</keyword>
<protein>
    <submittedName>
        <fullName evidence="9">KCNQ5</fullName>
    </submittedName>
</protein>
<feature type="compositionally biased region" description="Polar residues" evidence="6">
    <location>
        <begin position="414"/>
        <end position="425"/>
    </location>
</feature>
<keyword evidence="4 7" id="KW-0472">Membrane</keyword>
<reference evidence="9" key="1">
    <citation type="submission" date="2021-02" db="EMBL/GenBank/DDBJ databases">
        <authorList>
            <person name="Bekaert M."/>
        </authorList>
    </citation>
    <scope>NUCLEOTIDE SEQUENCE</scope>
    <source>
        <strain evidence="9">IoA-00</strain>
    </source>
</reference>
<feature type="compositionally biased region" description="Low complexity" evidence="6">
    <location>
        <begin position="396"/>
        <end position="408"/>
    </location>
</feature>
<evidence type="ECO:0000313" key="9">
    <source>
        <dbReference type="EMBL" id="CAF2888489.1"/>
    </source>
</evidence>
<feature type="compositionally biased region" description="Pro residues" evidence="6">
    <location>
        <begin position="632"/>
        <end position="648"/>
    </location>
</feature>
<feature type="transmembrane region" description="Helical" evidence="7">
    <location>
        <begin position="237"/>
        <end position="257"/>
    </location>
</feature>
<dbReference type="Gene3D" id="1.10.287.70">
    <property type="match status" value="1"/>
</dbReference>
<keyword evidence="3 7" id="KW-1133">Transmembrane helix</keyword>
<feature type="region of interest" description="Disordered" evidence="6">
    <location>
        <begin position="497"/>
        <end position="531"/>
    </location>
</feature>
<evidence type="ECO:0000256" key="5">
    <source>
        <dbReference type="SAM" id="Coils"/>
    </source>
</evidence>
<feature type="compositionally biased region" description="Basic and acidic residues" evidence="6">
    <location>
        <begin position="426"/>
        <end position="446"/>
    </location>
</feature>
<keyword evidence="2 7" id="KW-0812">Transmembrane</keyword>
<dbReference type="FunFam" id="1.10.287.70:FF:000038">
    <property type="entry name" value="Potassium voltage-gated channel subfamily KQT member"/>
    <property type="match status" value="1"/>
</dbReference>
<feature type="region of interest" description="Disordered" evidence="6">
    <location>
        <begin position="632"/>
        <end position="653"/>
    </location>
</feature>
<evidence type="ECO:0000256" key="4">
    <source>
        <dbReference type="ARBA" id="ARBA00023136"/>
    </source>
</evidence>
<dbReference type="InterPro" id="IPR005821">
    <property type="entry name" value="Ion_trans_dom"/>
</dbReference>
<evidence type="ECO:0000256" key="3">
    <source>
        <dbReference type="ARBA" id="ARBA00022989"/>
    </source>
</evidence>
<organism evidence="9 10">
    <name type="scientific">Lepeophtheirus salmonis</name>
    <name type="common">Salmon louse</name>
    <name type="synonym">Caligus salmonis</name>
    <dbReference type="NCBI Taxonomy" id="72036"/>
    <lineage>
        <taxon>Eukaryota</taxon>
        <taxon>Metazoa</taxon>
        <taxon>Ecdysozoa</taxon>
        <taxon>Arthropoda</taxon>
        <taxon>Crustacea</taxon>
        <taxon>Multicrustacea</taxon>
        <taxon>Hexanauplia</taxon>
        <taxon>Copepoda</taxon>
        <taxon>Siphonostomatoida</taxon>
        <taxon>Caligidae</taxon>
        <taxon>Lepeophtheirus</taxon>
    </lineage>
</organism>
<evidence type="ECO:0000313" key="10">
    <source>
        <dbReference type="Proteomes" id="UP000675881"/>
    </source>
</evidence>
<comment type="subcellular location">
    <subcellularLocation>
        <location evidence="1">Membrane</location>
        <topology evidence="1">Multi-pass membrane protein</topology>
    </subcellularLocation>
</comment>
<feature type="region of interest" description="Disordered" evidence="6">
    <location>
        <begin position="697"/>
        <end position="716"/>
    </location>
</feature>
<dbReference type="EMBL" id="HG994582">
    <property type="protein sequence ID" value="CAF2888489.1"/>
    <property type="molecule type" value="Genomic_DNA"/>
</dbReference>
<evidence type="ECO:0000256" key="2">
    <source>
        <dbReference type="ARBA" id="ARBA00022692"/>
    </source>
</evidence>
<feature type="region of interest" description="Disordered" evidence="6">
    <location>
        <begin position="393"/>
        <end position="473"/>
    </location>
</feature>
<dbReference type="GO" id="GO:0005249">
    <property type="term" value="F:voltage-gated potassium channel activity"/>
    <property type="evidence" value="ECO:0007669"/>
    <property type="project" value="InterPro"/>
</dbReference>
<feature type="region of interest" description="Disordered" evidence="6">
    <location>
        <begin position="868"/>
        <end position="907"/>
    </location>
</feature>
<dbReference type="Pfam" id="PF00520">
    <property type="entry name" value="Ion_trans"/>
    <property type="match status" value="1"/>
</dbReference>
<dbReference type="SUPFAM" id="SSF81324">
    <property type="entry name" value="Voltage-gated potassium channels"/>
    <property type="match status" value="1"/>
</dbReference>
<feature type="compositionally biased region" description="Acidic residues" evidence="6">
    <location>
        <begin position="517"/>
        <end position="529"/>
    </location>
</feature>
<dbReference type="Proteomes" id="UP000675881">
    <property type="component" value="Chromosome 3"/>
</dbReference>
<dbReference type="PANTHER" id="PTHR47735:SF9">
    <property type="entry name" value="POTASSIUM VOLTAGE-GATED CHANNEL SUBFAMILY KQT MEMBER 4-LIKE ISOFORM X1"/>
    <property type="match status" value="1"/>
</dbReference>
<feature type="compositionally biased region" description="Polar residues" evidence="6">
    <location>
        <begin position="798"/>
        <end position="818"/>
    </location>
</feature>
<feature type="transmembrane region" description="Helical" evidence="7">
    <location>
        <begin position="272"/>
        <end position="290"/>
    </location>
</feature>
<evidence type="ECO:0000256" key="6">
    <source>
        <dbReference type="SAM" id="MobiDB-lite"/>
    </source>
</evidence>
<dbReference type="AlphaFoldDB" id="A0A7R8CTA1"/>
<dbReference type="InterPro" id="IPR003937">
    <property type="entry name" value="K_chnl_volt-dep_KCNQ"/>
</dbReference>
<feature type="coiled-coil region" evidence="5">
    <location>
        <begin position="588"/>
        <end position="622"/>
    </location>
</feature>
<dbReference type="Gene3D" id="6.10.140.1910">
    <property type="match status" value="1"/>
</dbReference>
<feature type="transmembrane region" description="Helical" evidence="7">
    <location>
        <begin position="104"/>
        <end position="122"/>
    </location>
</feature>
<feature type="transmembrane region" description="Helical" evidence="7">
    <location>
        <begin position="71"/>
        <end position="92"/>
    </location>
</feature>
<dbReference type="PRINTS" id="PR01459">
    <property type="entry name" value="KCNQCHANNEL"/>
</dbReference>
<proteinExistence type="predicted"/>
<name>A0A7R8CTA1_LEPSM</name>
<feature type="region of interest" description="Disordered" evidence="6">
    <location>
        <begin position="797"/>
        <end position="829"/>
    </location>
</feature>